<keyword evidence="4" id="KW-0653">Protein transport</keyword>
<keyword evidence="8" id="KW-1185">Reference proteome</keyword>
<dbReference type="GO" id="GO:0006890">
    <property type="term" value="P:retrograde vesicle-mediated transport, Golgi to endoplasmic reticulum"/>
    <property type="evidence" value="ECO:0007669"/>
    <property type="project" value="InterPro"/>
</dbReference>
<evidence type="ECO:0000259" key="6">
    <source>
        <dbReference type="Pfam" id="PF08314"/>
    </source>
</evidence>
<organism evidence="7 8">
    <name type="scientific">Amylocarpus encephaloides</name>
    <dbReference type="NCBI Taxonomy" id="45428"/>
    <lineage>
        <taxon>Eukaryota</taxon>
        <taxon>Fungi</taxon>
        <taxon>Dikarya</taxon>
        <taxon>Ascomycota</taxon>
        <taxon>Pezizomycotina</taxon>
        <taxon>Leotiomycetes</taxon>
        <taxon>Helotiales</taxon>
        <taxon>Helotiales incertae sedis</taxon>
        <taxon>Amylocarpus</taxon>
    </lineage>
</organism>
<dbReference type="EMBL" id="MU251479">
    <property type="protein sequence ID" value="KAG9234002.1"/>
    <property type="molecule type" value="Genomic_DNA"/>
</dbReference>
<dbReference type="InterPro" id="IPR013244">
    <property type="entry name" value="Sec39_domain"/>
</dbReference>
<dbReference type="GO" id="GO:0015031">
    <property type="term" value="P:protein transport"/>
    <property type="evidence" value="ECO:0007669"/>
    <property type="project" value="UniProtKB-KW"/>
</dbReference>
<evidence type="ECO:0000256" key="4">
    <source>
        <dbReference type="ARBA" id="ARBA00022927"/>
    </source>
</evidence>
<evidence type="ECO:0000313" key="8">
    <source>
        <dbReference type="Proteomes" id="UP000824998"/>
    </source>
</evidence>
<dbReference type="PANTHER" id="PTHR40787">
    <property type="entry name" value="SECRETED PROTEIN"/>
    <property type="match status" value="1"/>
</dbReference>
<evidence type="ECO:0000313" key="7">
    <source>
        <dbReference type="EMBL" id="KAG9234002.1"/>
    </source>
</evidence>
<evidence type="ECO:0000256" key="1">
    <source>
        <dbReference type="ARBA" id="ARBA00004240"/>
    </source>
</evidence>
<protein>
    <submittedName>
        <fullName evidence="7">Sec39 domain-containing protein</fullName>
    </submittedName>
</protein>
<comment type="subcellular location">
    <subcellularLocation>
        <location evidence="1">Endoplasmic reticulum</location>
    </subcellularLocation>
</comment>
<accession>A0A9P7YIW0</accession>
<reference evidence="7" key="1">
    <citation type="journal article" date="2021" name="IMA Fungus">
        <title>Genomic characterization of three marine fungi, including Emericellopsis atlantica sp. nov. with signatures of a generalist lifestyle and marine biomass degradation.</title>
        <authorList>
            <person name="Hagestad O.C."/>
            <person name="Hou L."/>
            <person name="Andersen J.H."/>
            <person name="Hansen E.H."/>
            <person name="Altermark B."/>
            <person name="Li C."/>
            <person name="Kuhnert E."/>
            <person name="Cox R.J."/>
            <person name="Crous P.W."/>
            <person name="Spatafora J.W."/>
            <person name="Lail K."/>
            <person name="Amirebrahimi M."/>
            <person name="Lipzen A."/>
            <person name="Pangilinan J."/>
            <person name="Andreopoulos W."/>
            <person name="Hayes R.D."/>
            <person name="Ng V."/>
            <person name="Grigoriev I.V."/>
            <person name="Jackson S.A."/>
            <person name="Sutton T.D.S."/>
            <person name="Dobson A.D.W."/>
            <person name="Rama T."/>
        </authorList>
    </citation>
    <scope>NUCLEOTIDE SEQUENCE</scope>
    <source>
        <strain evidence="7">TRa018bII</strain>
    </source>
</reference>
<dbReference type="Pfam" id="PF08314">
    <property type="entry name" value="Sec39"/>
    <property type="match status" value="1"/>
</dbReference>
<dbReference type="OrthoDB" id="3434013at2759"/>
<evidence type="ECO:0000256" key="2">
    <source>
        <dbReference type="ARBA" id="ARBA00022448"/>
    </source>
</evidence>
<keyword evidence="2" id="KW-0813">Transport</keyword>
<evidence type="ECO:0000256" key="3">
    <source>
        <dbReference type="ARBA" id="ARBA00022824"/>
    </source>
</evidence>
<evidence type="ECO:0000256" key="5">
    <source>
        <dbReference type="SAM" id="Coils"/>
    </source>
</evidence>
<keyword evidence="5" id="KW-0175">Coiled coil</keyword>
<feature type="coiled-coil region" evidence="5">
    <location>
        <begin position="785"/>
        <end position="812"/>
    </location>
</feature>
<proteinExistence type="predicted"/>
<name>A0A9P7YIW0_9HELO</name>
<sequence length="933" mass="104325">MAGSEISPAKTILLAIQFASASNITLFESLVARSRKTLHKELVLRILLSYLPEILESSKYAPFLERLDSGELDEDAEFEIGSYQLEGMVEEDAKRRARKLHLRSLSWPYEAIDETPNVMVRFLVLRALQIDESIGLITEVPALLEPFLDQSTYLRTWLISTILPLLRFSFEYHTNHPLSLSIPKFEELDNKAGVRLLLSQTGQNKEDMEWSVGRDLRGLVGTWMYGDTRWKRRRPRLSSGLEPQAIPSLDETSNVHEKCLGWEEVFKWIAEQAGASWEVAVRAIEQWDGPGDVDIGEYSDGSIWLDEDEQQYLEKSYARVAMATAYLVLGDSEEALTGIHRIVERIVTLLDIDPIPNLQSAASMLAPVFDVDENLFSENNAFYLRNYLLNDRNVLTKPNEDSILLLRALLLSTYLCMKSGSRFAVRRAGELVLLQNEREQKLEFDRLVSHVSDGPKGDDKYWVKLRNEVLWLRSWGAEELSDDTNGSSGKGIFGKLPKDYVESKLLELLLANTRYTLANSIYELSPDRPLSREILEKTVIAAAMNAYDNATNANKTRGGVKKCSDILQAFPDTLIQSLISKQAENLINVTHLLGDYRLMFKQGEPFRPVSLRVHGDPISIIGKLLEQNTKSYLKINNLVQMGSLMVKAGLTVRDTDGTGRILEQDGRDEQLSIAKKRVVSMCIDTACAEEDFETAYSYVVTRLNEVAGPAQSCPPYIEKNQCGLSAEVPPKTLDDWSWKAALQTGKYKHISNSHGNGSTTSQVRHVEQRIECLSYALRLAPKSALHEILNVFRRAEEELKTAEKEEAEEEYGWDDAGDEQVIPGGFHSTPARGASGTSSRATEEAPMSLFDLSKASISRAQTGFSALSMLRRDNVSEGGSELWSPSSVDGARGAKLNVRKRDQLKNAAVGGLATGIGWVLGAPPARSSHEEER</sequence>
<comment type="caution">
    <text evidence="7">The sequence shown here is derived from an EMBL/GenBank/DDBJ whole genome shotgun (WGS) entry which is preliminary data.</text>
</comment>
<dbReference type="GO" id="GO:0005783">
    <property type="term" value="C:endoplasmic reticulum"/>
    <property type="evidence" value="ECO:0007669"/>
    <property type="project" value="UniProtKB-SubCell"/>
</dbReference>
<dbReference type="PANTHER" id="PTHR40787:SF3">
    <property type="entry name" value="PROTEIN TRANSPORT PROTEIN SEC39"/>
    <property type="match status" value="1"/>
</dbReference>
<gene>
    <name evidence="7" type="ORF">BJ875DRAFT_28279</name>
</gene>
<feature type="domain" description="Sec39" evidence="6">
    <location>
        <begin position="12"/>
        <end position="813"/>
    </location>
</feature>
<dbReference type="AlphaFoldDB" id="A0A9P7YIW0"/>
<dbReference type="Proteomes" id="UP000824998">
    <property type="component" value="Unassembled WGS sequence"/>
</dbReference>
<keyword evidence="3" id="KW-0256">Endoplasmic reticulum</keyword>